<evidence type="ECO:0000313" key="2">
    <source>
        <dbReference type="Proteomes" id="UP000224634"/>
    </source>
</evidence>
<dbReference type="Proteomes" id="UP000224634">
    <property type="component" value="Unassembled WGS sequence"/>
</dbReference>
<comment type="caution">
    <text evidence="1">The sequence shown here is derived from an EMBL/GenBank/DDBJ whole genome shotgun (WGS) entry which is preliminary data.</text>
</comment>
<evidence type="ECO:0000313" key="1">
    <source>
        <dbReference type="EMBL" id="PGH13285.1"/>
    </source>
</evidence>
<gene>
    <name evidence="1" type="ORF">AJ80_06396</name>
</gene>
<sequence>MSRVVPPFLKDQLTTDASEHVLEAQLVNIGKRAAEVDFCEYIAAYWAEDKGGGGFPQPTINQESKPCCPVYRRSIPHENVQTRCVPSAFLLRSFCVLQKRSTR</sequence>
<accession>A0A2B7XWF7</accession>
<reference evidence="1 2" key="1">
    <citation type="submission" date="2017-10" db="EMBL/GenBank/DDBJ databases">
        <title>Comparative genomics in systemic dimorphic fungi from Ajellomycetaceae.</title>
        <authorList>
            <person name="Munoz J.F."/>
            <person name="Mcewen J.G."/>
            <person name="Clay O.K."/>
            <person name="Cuomo C.A."/>
        </authorList>
    </citation>
    <scope>NUCLEOTIDE SEQUENCE [LARGE SCALE GENOMIC DNA]</scope>
    <source>
        <strain evidence="1 2">UAMH7299</strain>
    </source>
</reference>
<protein>
    <submittedName>
        <fullName evidence="1">Uncharacterized protein</fullName>
    </submittedName>
</protein>
<keyword evidence="2" id="KW-1185">Reference proteome</keyword>
<proteinExistence type="predicted"/>
<organism evidence="1 2">
    <name type="scientific">Polytolypa hystricis (strain UAMH7299)</name>
    <dbReference type="NCBI Taxonomy" id="1447883"/>
    <lineage>
        <taxon>Eukaryota</taxon>
        <taxon>Fungi</taxon>
        <taxon>Dikarya</taxon>
        <taxon>Ascomycota</taxon>
        <taxon>Pezizomycotina</taxon>
        <taxon>Eurotiomycetes</taxon>
        <taxon>Eurotiomycetidae</taxon>
        <taxon>Onygenales</taxon>
        <taxon>Onygenales incertae sedis</taxon>
        <taxon>Polytolypa</taxon>
    </lineage>
</organism>
<dbReference type="AlphaFoldDB" id="A0A2B7XWF7"/>
<dbReference type="EMBL" id="PDNA01000106">
    <property type="protein sequence ID" value="PGH13285.1"/>
    <property type="molecule type" value="Genomic_DNA"/>
</dbReference>
<name>A0A2B7XWF7_POLH7</name>